<evidence type="ECO:0000259" key="6">
    <source>
        <dbReference type="PROSITE" id="PS51186"/>
    </source>
</evidence>
<dbReference type="PROSITE" id="PS51186">
    <property type="entry name" value="GNAT"/>
    <property type="match status" value="1"/>
</dbReference>
<protein>
    <recommendedName>
        <fullName evidence="3">Lysine N-acyltransferase MbtK</fullName>
    </recommendedName>
    <alternativeName>
        <fullName evidence="5">Mycobactin synthase protein K</fullName>
    </alternativeName>
</protein>
<dbReference type="AlphaFoldDB" id="A0A109N059"/>
<comment type="caution">
    <text evidence="7">The sequence shown here is derived from an EMBL/GenBank/DDBJ whole genome shotgun (WGS) entry which is preliminary data.</text>
</comment>
<keyword evidence="8" id="KW-1185">Reference proteome</keyword>
<dbReference type="GO" id="GO:0046677">
    <property type="term" value="P:response to antibiotic"/>
    <property type="evidence" value="ECO:0007669"/>
    <property type="project" value="UniProtKB-KW"/>
</dbReference>
<evidence type="ECO:0000256" key="4">
    <source>
        <dbReference type="ARBA" id="ARBA00023251"/>
    </source>
</evidence>
<dbReference type="PANTHER" id="PTHR31438:SF1">
    <property type="entry name" value="LYSINE N-ACYLTRANSFERASE C17G9.06C-RELATED"/>
    <property type="match status" value="1"/>
</dbReference>
<dbReference type="RefSeq" id="WP_061141410.1">
    <property type="nucleotide sequence ID" value="NZ_LNNH01000012.1"/>
</dbReference>
<proteinExistence type="predicted"/>
<dbReference type="Pfam" id="PF13523">
    <property type="entry name" value="Acetyltransf_8"/>
    <property type="match status" value="1"/>
</dbReference>
<evidence type="ECO:0000256" key="1">
    <source>
        <dbReference type="ARBA" id="ARBA00003818"/>
    </source>
</evidence>
<evidence type="ECO:0000313" key="8">
    <source>
        <dbReference type="Proteomes" id="UP000064189"/>
    </source>
</evidence>
<dbReference type="SMART" id="SM01006">
    <property type="entry name" value="AlcB"/>
    <property type="match status" value="1"/>
</dbReference>
<sequence length="194" mass="22933">MKNSYEEMLKDHKQLLSFVKVEFDRDIDMLHGWMHEEHVIPYWNLNFTKEKFALHLQKALADSHQTLYLGCLDETPMSYWESYWVKGDIIEDYYEAEEGDQGIHLLIGNPGYLGKGLALPFLRSMVKYQLLTSHTKKVMAEPDIRNEKMIHLFEKCGFTPMKEIELPDKTGLLMACTRENFERKWKYGEATIYL</sequence>
<dbReference type="Proteomes" id="UP000064189">
    <property type="component" value="Unassembled WGS sequence"/>
</dbReference>
<dbReference type="Gene3D" id="3.40.630.30">
    <property type="match status" value="1"/>
</dbReference>
<comment type="pathway">
    <text evidence="2">Siderophore biosynthesis.</text>
</comment>
<reference evidence="7 8" key="1">
    <citation type="submission" date="2015-11" db="EMBL/GenBank/DDBJ databases">
        <title>Genome Sequence of Bacillus simplex strain VanAntwerpen2.</title>
        <authorList>
            <person name="Couger M.B."/>
        </authorList>
    </citation>
    <scope>NUCLEOTIDE SEQUENCE [LARGE SCALE GENOMIC DNA]</scope>
    <source>
        <strain evidence="7 8">VanAntwerpen02</strain>
    </source>
</reference>
<gene>
    <name evidence="7" type="ORF">AS888_15675</name>
</gene>
<evidence type="ECO:0000256" key="3">
    <source>
        <dbReference type="ARBA" id="ARBA00020586"/>
    </source>
</evidence>
<evidence type="ECO:0000256" key="2">
    <source>
        <dbReference type="ARBA" id="ARBA00004924"/>
    </source>
</evidence>
<dbReference type="InterPro" id="IPR016181">
    <property type="entry name" value="Acyl_CoA_acyltransferase"/>
</dbReference>
<dbReference type="InterPro" id="IPR000182">
    <property type="entry name" value="GNAT_dom"/>
</dbReference>
<accession>A0A109N059</accession>
<dbReference type="SUPFAM" id="SSF55729">
    <property type="entry name" value="Acyl-CoA N-acyltransferases (Nat)"/>
    <property type="match status" value="1"/>
</dbReference>
<dbReference type="GO" id="GO:0016410">
    <property type="term" value="F:N-acyltransferase activity"/>
    <property type="evidence" value="ECO:0007669"/>
    <property type="project" value="TreeGrafter"/>
</dbReference>
<feature type="domain" description="N-acetyltransferase" evidence="6">
    <location>
        <begin position="3"/>
        <end position="179"/>
    </location>
</feature>
<evidence type="ECO:0000313" key="7">
    <source>
        <dbReference type="EMBL" id="KWW21056.1"/>
    </source>
</evidence>
<dbReference type="InterPro" id="IPR019432">
    <property type="entry name" value="Acyltransferase_MbtK/IucB-like"/>
</dbReference>
<evidence type="ECO:0000256" key="5">
    <source>
        <dbReference type="ARBA" id="ARBA00031122"/>
    </source>
</evidence>
<dbReference type="PANTHER" id="PTHR31438">
    <property type="entry name" value="LYSINE N-ACYLTRANSFERASE C17G9.06C-RELATED"/>
    <property type="match status" value="1"/>
</dbReference>
<dbReference type="EMBL" id="LNNH01000012">
    <property type="protein sequence ID" value="KWW21056.1"/>
    <property type="molecule type" value="Genomic_DNA"/>
</dbReference>
<dbReference type="GO" id="GO:0019290">
    <property type="term" value="P:siderophore biosynthetic process"/>
    <property type="evidence" value="ECO:0007669"/>
    <property type="project" value="InterPro"/>
</dbReference>
<keyword evidence="4" id="KW-0046">Antibiotic resistance</keyword>
<comment type="function">
    <text evidence="1">Acyltransferase required for the direct transfer of medium- to long-chain fatty acyl moieties from a carrier protein (MbtL) on to the epsilon-amino group of lysine residue in the mycobactin core.</text>
</comment>
<organism evidence="7 8">
    <name type="scientific">Peribacillus simplex</name>
    <dbReference type="NCBI Taxonomy" id="1478"/>
    <lineage>
        <taxon>Bacteria</taxon>
        <taxon>Bacillati</taxon>
        <taxon>Bacillota</taxon>
        <taxon>Bacilli</taxon>
        <taxon>Bacillales</taxon>
        <taxon>Bacillaceae</taxon>
        <taxon>Peribacillus</taxon>
    </lineage>
</organism>
<name>A0A109N059_9BACI</name>
<keyword evidence="7" id="KW-0808">Transferase</keyword>